<dbReference type="AlphaFoldDB" id="A0AAE3DE40"/>
<keyword evidence="1" id="KW-0472">Membrane</keyword>
<name>A0AAE3DE40_9FIRM</name>
<comment type="caution">
    <text evidence="2">The sequence shown here is derived from an EMBL/GenBank/DDBJ whole genome shotgun (WGS) entry which is preliminary data.</text>
</comment>
<proteinExistence type="predicted"/>
<dbReference type="EMBL" id="JAJEPW010000013">
    <property type="protein sequence ID" value="MCC2129095.1"/>
    <property type="molecule type" value="Genomic_DNA"/>
</dbReference>
<accession>A0AAE3DE40</accession>
<keyword evidence="1" id="KW-0812">Transmembrane</keyword>
<keyword evidence="1" id="KW-1133">Transmembrane helix</keyword>
<sequence length="58" mass="6156">MTKTNRTGMVVAAVVASVLMALTLVSTATGHFYGLTVVLAFLMPVLAFVELDLLCKLL</sequence>
<dbReference type="Proteomes" id="UP001199319">
    <property type="component" value="Unassembled WGS sequence"/>
</dbReference>
<protein>
    <submittedName>
        <fullName evidence="2">Uncharacterized protein</fullName>
    </submittedName>
</protein>
<organism evidence="2 3">
    <name type="scientific">Brotocaccenecus cirricatena</name>
    <dbReference type="NCBI Taxonomy" id="3064195"/>
    <lineage>
        <taxon>Bacteria</taxon>
        <taxon>Bacillati</taxon>
        <taxon>Bacillota</taxon>
        <taxon>Clostridia</taxon>
        <taxon>Eubacteriales</taxon>
        <taxon>Oscillospiraceae</taxon>
        <taxon>Brotocaccenecus</taxon>
    </lineage>
</organism>
<evidence type="ECO:0000256" key="1">
    <source>
        <dbReference type="SAM" id="Phobius"/>
    </source>
</evidence>
<feature type="transmembrane region" description="Helical" evidence="1">
    <location>
        <begin position="37"/>
        <end position="55"/>
    </location>
</feature>
<evidence type="ECO:0000313" key="2">
    <source>
        <dbReference type="EMBL" id="MCC2129095.1"/>
    </source>
</evidence>
<dbReference type="RefSeq" id="WP_302928392.1">
    <property type="nucleotide sequence ID" value="NZ_JAJEPW010000013.1"/>
</dbReference>
<reference evidence="2" key="1">
    <citation type="submission" date="2021-10" db="EMBL/GenBank/DDBJ databases">
        <title>Anaerobic single-cell dispensing facilitates the cultivation of human gut bacteria.</title>
        <authorList>
            <person name="Afrizal A."/>
        </authorList>
    </citation>
    <scope>NUCLEOTIDE SEQUENCE</scope>
    <source>
        <strain evidence="2">CLA-AA-H272</strain>
    </source>
</reference>
<gene>
    <name evidence="2" type="ORF">LKD37_06120</name>
</gene>
<evidence type="ECO:0000313" key="3">
    <source>
        <dbReference type="Proteomes" id="UP001199319"/>
    </source>
</evidence>
<keyword evidence="3" id="KW-1185">Reference proteome</keyword>